<dbReference type="InterPro" id="IPR024973">
    <property type="entry name" value="ESPR"/>
</dbReference>
<dbReference type="RefSeq" id="WP_156595440.1">
    <property type="nucleotide sequence ID" value="NZ_CACRTI010000004.1"/>
</dbReference>
<feature type="domain" description="ESPR" evidence="2">
    <location>
        <begin position="1"/>
        <end position="48"/>
    </location>
</feature>
<proteinExistence type="predicted"/>
<sequence length="175" mass="18517">MNKIYRVIWNSTLMQWVVTSELGRGKIKRAVNKSVKAAGLMAAMSAGAFAATCDVATFNCQLGAAWTPTTDNNQNGAAVISDGNTWSVAGVNTWTAGGATFQIISTLQEIIDAGYNVTLGGSAVTSLPYVGNKLIYPGLTTAVTVYDPITASNKTVMVYSSEAFNERDAYTLVQV</sequence>
<dbReference type="AlphaFoldDB" id="A0A6N2W327"/>
<evidence type="ECO:0000256" key="1">
    <source>
        <dbReference type="SAM" id="SignalP"/>
    </source>
</evidence>
<keyword evidence="1" id="KW-0732">Signal</keyword>
<evidence type="ECO:0000313" key="3">
    <source>
        <dbReference type="EMBL" id="VYT36955.1"/>
    </source>
</evidence>
<feature type="signal peptide" evidence="1">
    <location>
        <begin position="1"/>
        <end position="50"/>
    </location>
</feature>
<name>A0A6N2W327_CITAM</name>
<reference evidence="3" key="1">
    <citation type="submission" date="2019-11" db="EMBL/GenBank/DDBJ databases">
        <authorList>
            <person name="Feng L."/>
        </authorList>
    </citation>
    <scope>NUCLEOTIDE SEQUENCE</scope>
    <source>
        <strain evidence="3">CAmalonaticusLFYP1</strain>
    </source>
</reference>
<dbReference type="EMBL" id="CACRTI010000004">
    <property type="protein sequence ID" value="VYT36955.1"/>
    <property type="molecule type" value="Genomic_DNA"/>
</dbReference>
<protein>
    <recommendedName>
        <fullName evidence="2">ESPR domain-containing protein</fullName>
    </recommendedName>
</protein>
<accession>A0A6N2W327</accession>
<gene>
    <name evidence="3" type="ORF">CALFYP1_04244</name>
</gene>
<evidence type="ECO:0000259" key="2">
    <source>
        <dbReference type="Pfam" id="PF13018"/>
    </source>
</evidence>
<dbReference type="Pfam" id="PF13018">
    <property type="entry name" value="ESPR"/>
    <property type="match status" value="1"/>
</dbReference>
<organism evidence="3">
    <name type="scientific">Citrobacter amalonaticus</name>
    <dbReference type="NCBI Taxonomy" id="35703"/>
    <lineage>
        <taxon>Bacteria</taxon>
        <taxon>Pseudomonadati</taxon>
        <taxon>Pseudomonadota</taxon>
        <taxon>Gammaproteobacteria</taxon>
        <taxon>Enterobacterales</taxon>
        <taxon>Enterobacteriaceae</taxon>
        <taxon>Citrobacter</taxon>
    </lineage>
</organism>
<feature type="chain" id="PRO_5026824296" description="ESPR domain-containing protein" evidence="1">
    <location>
        <begin position="51"/>
        <end position="175"/>
    </location>
</feature>